<dbReference type="AlphaFoldDB" id="A0A964RLY0"/>
<evidence type="ECO:0000256" key="1">
    <source>
        <dbReference type="ARBA" id="ARBA00006336"/>
    </source>
</evidence>
<dbReference type="RefSeq" id="WP_160359036.1">
    <property type="nucleotide sequence ID" value="NZ_WSRQ01000013.1"/>
</dbReference>
<dbReference type="GO" id="GO:0016787">
    <property type="term" value="F:hydrolase activity"/>
    <property type="evidence" value="ECO:0007669"/>
    <property type="project" value="UniProtKB-KW"/>
</dbReference>
<dbReference type="EMBL" id="WSRQ01000013">
    <property type="protein sequence ID" value="MVX63986.1"/>
    <property type="molecule type" value="Genomic_DNA"/>
</dbReference>
<evidence type="ECO:0000313" key="4">
    <source>
        <dbReference type="EMBL" id="MVX63986.1"/>
    </source>
</evidence>
<dbReference type="InterPro" id="IPR036380">
    <property type="entry name" value="Isochorismatase-like_sf"/>
</dbReference>
<comment type="caution">
    <text evidence="4">The sequence shown here is derived from an EMBL/GenBank/DDBJ whole genome shotgun (WGS) entry which is preliminary data.</text>
</comment>
<dbReference type="InterPro" id="IPR050272">
    <property type="entry name" value="Isochorismatase-like_hydrls"/>
</dbReference>
<protein>
    <submittedName>
        <fullName evidence="4">Isochorismatase family protein</fullName>
    </submittedName>
</protein>
<gene>
    <name evidence="4" type="ORF">GKZ28_09805</name>
</gene>
<reference evidence="4" key="1">
    <citation type="submission" date="2019-12" db="EMBL/GenBank/DDBJ databases">
        <title>Microbes associate with the intestines of laboratory mice.</title>
        <authorList>
            <person name="Navarre W."/>
            <person name="Wong E."/>
        </authorList>
    </citation>
    <scope>NUCLEOTIDE SEQUENCE</scope>
    <source>
        <strain evidence="4">NM79_F5</strain>
    </source>
</reference>
<dbReference type="PANTHER" id="PTHR43540:SF16">
    <property type="entry name" value="ISOCHORISMATASE-LIKE DOMAIN-CONTAINING PROTEIN"/>
    <property type="match status" value="1"/>
</dbReference>
<sequence>MKSALLIIDMQKIFKDLKSEEFEKSLVPNIVKALNIARNKSIPIIHVRTLYKRNRSNWPRVTLHLEKMWCEEGSWESEFIDELLPLKEEITINKCRFSAFFNTNLERYLYESKIEHIYVAGYGTDISIRFTAVDAYNRDVFVTILKDCVISEREDNEDAIEFLRSTTKSSVSSIKDMEASK</sequence>
<name>A0A964RLY0_9CLOT</name>
<dbReference type="Proteomes" id="UP000656077">
    <property type="component" value="Unassembled WGS sequence"/>
</dbReference>
<evidence type="ECO:0000256" key="2">
    <source>
        <dbReference type="ARBA" id="ARBA00022801"/>
    </source>
</evidence>
<evidence type="ECO:0000259" key="3">
    <source>
        <dbReference type="Pfam" id="PF00857"/>
    </source>
</evidence>
<dbReference type="SUPFAM" id="SSF52499">
    <property type="entry name" value="Isochorismatase-like hydrolases"/>
    <property type="match status" value="1"/>
</dbReference>
<accession>A0A964RLY0</accession>
<dbReference type="InterPro" id="IPR000868">
    <property type="entry name" value="Isochorismatase-like_dom"/>
</dbReference>
<dbReference type="CDD" id="cd00431">
    <property type="entry name" value="cysteine_hydrolases"/>
    <property type="match status" value="1"/>
</dbReference>
<evidence type="ECO:0000313" key="5">
    <source>
        <dbReference type="Proteomes" id="UP000656077"/>
    </source>
</evidence>
<organism evidence="4 5">
    <name type="scientific">Clostridium chromiireducens</name>
    <dbReference type="NCBI Taxonomy" id="225345"/>
    <lineage>
        <taxon>Bacteria</taxon>
        <taxon>Bacillati</taxon>
        <taxon>Bacillota</taxon>
        <taxon>Clostridia</taxon>
        <taxon>Eubacteriales</taxon>
        <taxon>Clostridiaceae</taxon>
        <taxon>Clostridium</taxon>
    </lineage>
</organism>
<proteinExistence type="inferred from homology"/>
<dbReference type="PANTHER" id="PTHR43540">
    <property type="entry name" value="PEROXYUREIDOACRYLATE/UREIDOACRYLATE AMIDOHYDROLASE-RELATED"/>
    <property type="match status" value="1"/>
</dbReference>
<feature type="domain" description="Isochorismatase-like" evidence="3">
    <location>
        <begin position="3"/>
        <end position="160"/>
    </location>
</feature>
<dbReference type="Pfam" id="PF00857">
    <property type="entry name" value="Isochorismatase"/>
    <property type="match status" value="1"/>
</dbReference>
<comment type="similarity">
    <text evidence="1">Belongs to the isochorismatase family.</text>
</comment>
<dbReference type="Gene3D" id="3.40.50.850">
    <property type="entry name" value="Isochorismatase-like"/>
    <property type="match status" value="1"/>
</dbReference>
<keyword evidence="2" id="KW-0378">Hydrolase</keyword>